<organism evidence="1 2">
    <name type="scientific">Bacteroides eggerthii</name>
    <dbReference type="NCBI Taxonomy" id="28111"/>
    <lineage>
        <taxon>Bacteria</taxon>
        <taxon>Pseudomonadati</taxon>
        <taxon>Bacteroidota</taxon>
        <taxon>Bacteroidia</taxon>
        <taxon>Bacteroidales</taxon>
        <taxon>Bacteroidaceae</taxon>
        <taxon>Bacteroides</taxon>
    </lineage>
</organism>
<dbReference type="InterPro" id="IPR029465">
    <property type="entry name" value="ATPgrasp_TupA"/>
</dbReference>
<reference evidence="1 2" key="1">
    <citation type="submission" date="2023-06" db="EMBL/GenBank/DDBJ databases">
        <authorList>
            <person name="Zeman M."/>
            <person name="Kubasova T."/>
            <person name="Jahodarova E."/>
            <person name="Nykrynova M."/>
            <person name="Rychlik I."/>
        </authorList>
    </citation>
    <scope>NUCLEOTIDE SEQUENCE [LARGE SCALE GENOMIC DNA]</scope>
    <source>
        <strain evidence="1 2">ET4</strain>
    </source>
</reference>
<dbReference type="SUPFAM" id="SSF56059">
    <property type="entry name" value="Glutathione synthetase ATP-binding domain-like"/>
    <property type="match status" value="1"/>
</dbReference>
<dbReference type="Pfam" id="PF14305">
    <property type="entry name" value="ATPgrasp_TupA"/>
    <property type="match status" value="1"/>
</dbReference>
<gene>
    <name evidence="1" type="ORF">QUW02_07680</name>
</gene>
<protein>
    <submittedName>
        <fullName evidence="1">ATP-grasp fold amidoligase family protein</fullName>
    </submittedName>
</protein>
<proteinExistence type="predicted"/>
<keyword evidence="2" id="KW-1185">Reference proteome</keyword>
<comment type="caution">
    <text evidence="1">The sequence shown here is derived from an EMBL/GenBank/DDBJ whole genome shotgun (WGS) entry which is preliminary data.</text>
</comment>
<sequence>MNFKKLLNPFYILSGILHRFGTHFISNDILYIKLDYFFNMHSKLNLNNPQSFNEKLQWLKIYNKKEYFTQLVDKATVKDFIKEIIGEEYIIPTYGVWNNFENIPFENLPNKFILKCTHDSGGIVICKNKNDFNKEQAKIKINHCLQKNYYLEHREYPYKNVVPRIIAEKLLETADIDGVKDYKFMCFHGVCKMVFVCSNRSKQNVNIDFFDTQWNHLPFKRHYQNSPYPIKKPKNLEKMISIVEKIANKIETPFIRIDLYEILNKIYFGEVTFFPGAGLEEFDPKEWDYKIGRWINLSVLNK</sequence>
<dbReference type="EMBL" id="JAUDCF010000015">
    <property type="protein sequence ID" value="MDM8145797.1"/>
    <property type="molecule type" value="Genomic_DNA"/>
</dbReference>
<accession>A0ABT7U5J4</accession>
<name>A0ABT7U5J4_9BACE</name>
<dbReference type="Proteomes" id="UP001228403">
    <property type="component" value="Unassembled WGS sequence"/>
</dbReference>
<evidence type="ECO:0000313" key="1">
    <source>
        <dbReference type="EMBL" id="MDM8145797.1"/>
    </source>
</evidence>
<reference evidence="2" key="2">
    <citation type="submission" date="2023-07" db="EMBL/GenBank/DDBJ databases">
        <title>Identification and characterization of horizontal gene transfer across gut microbiota members of farm animals based on homology search.</title>
        <authorList>
            <person name="Schwarzerova J."/>
            <person name="Nykrynova M."/>
            <person name="Jureckova K."/>
            <person name="Cejkova D."/>
            <person name="Rychlik I."/>
        </authorList>
    </citation>
    <scope>NUCLEOTIDE SEQUENCE [LARGE SCALE GENOMIC DNA]</scope>
    <source>
        <strain evidence="2">ET4</strain>
    </source>
</reference>
<evidence type="ECO:0000313" key="2">
    <source>
        <dbReference type="Proteomes" id="UP001228403"/>
    </source>
</evidence>